<evidence type="ECO:0000256" key="1">
    <source>
        <dbReference type="SAM" id="MobiDB-lite"/>
    </source>
</evidence>
<organism evidence="2 3">
    <name type="scientific">Corymbia citriodora subsp. variegata</name>
    <dbReference type="NCBI Taxonomy" id="360336"/>
    <lineage>
        <taxon>Eukaryota</taxon>
        <taxon>Viridiplantae</taxon>
        <taxon>Streptophyta</taxon>
        <taxon>Embryophyta</taxon>
        <taxon>Tracheophyta</taxon>
        <taxon>Spermatophyta</taxon>
        <taxon>Magnoliopsida</taxon>
        <taxon>eudicotyledons</taxon>
        <taxon>Gunneridae</taxon>
        <taxon>Pentapetalae</taxon>
        <taxon>rosids</taxon>
        <taxon>malvids</taxon>
        <taxon>Myrtales</taxon>
        <taxon>Myrtaceae</taxon>
        <taxon>Myrtoideae</taxon>
        <taxon>Eucalypteae</taxon>
        <taxon>Corymbia</taxon>
    </lineage>
</organism>
<dbReference type="EMBL" id="MU090503">
    <property type="protein sequence ID" value="KAF7847799.1"/>
    <property type="molecule type" value="Genomic_DNA"/>
</dbReference>
<dbReference type="Proteomes" id="UP000806378">
    <property type="component" value="Unassembled WGS sequence"/>
</dbReference>
<feature type="compositionally biased region" description="Basic and acidic residues" evidence="1">
    <location>
        <begin position="82"/>
        <end position="93"/>
    </location>
</feature>
<proteinExistence type="predicted"/>
<evidence type="ECO:0000313" key="3">
    <source>
        <dbReference type="Proteomes" id="UP000806378"/>
    </source>
</evidence>
<evidence type="ECO:0000313" key="2">
    <source>
        <dbReference type="EMBL" id="KAF7847799.1"/>
    </source>
</evidence>
<dbReference type="AlphaFoldDB" id="A0A8T0CNZ5"/>
<accession>A0A8T0CNZ5</accession>
<feature type="region of interest" description="Disordered" evidence="1">
    <location>
        <begin position="82"/>
        <end position="104"/>
    </location>
</feature>
<comment type="caution">
    <text evidence="2">The sequence shown here is derived from an EMBL/GenBank/DDBJ whole genome shotgun (WGS) entry which is preliminary data.</text>
</comment>
<reference evidence="2" key="1">
    <citation type="submission" date="2020-05" db="EMBL/GenBank/DDBJ databases">
        <title>WGS assembly of Corymbia citriodora subspecies variegata.</title>
        <authorList>
            <person name="Barry K."/>
            <person name="Hundley H."/>
            <person name="Shu S."/>
            <person name="Jenkins J."/>
            <person name="Grimwood J."/>
            <person name="Baten A."/>
        </authorList>
    </citation>
    <scope>NUCLEOTIDE SEQUENCE</scope>
    <source>
        <strain evidence="2">CV2-018</strain>
    </source>
</reference>
<feature type="compositionally biased region" description="Low complexity" evidence="1">
    <location>
        <begin position="143"/>
        <end position="152"/>
    </location>
</feature>
<name>A0A8T0CNZ5_CORYI</name>
<dbReference type="Gramene" id="rna-gnl|WGS:JABURB|Cocit.L2563.1">
    <property type="protein sequence ID" value="cds-KAF7847799.1"/>
    <property type="gene ID" value="gene-BT93_L2563"/>
</dbReference>
<feature type="region of interest" description="Disordered" evidence="1">
    <location>
        <begin position="121"/>
        <end position="183"/>
    </location>
</feature>
<sequence length="183" mass="20171">MAIGGVAVGGQVLGLARLAAVPESAVQSFGSISMFDSQMTARNSAHSSKFVWSGGDGDLDLNLALRFSRAESKQNIAARKAAYEKSIERDQRRGQSRPRREKQRVMELQIGILMEAAKLNRGRAKKVGNAQSGERKPDTSPDSVRNTVNRSSRSSREWKPRESPLALPRQHSPEQVPDHARRP</sequence>
<keyword evidence="3" id="KW-1185">Reference proteome</keyword>
<gene>
    <name evidence="2" type="ORF">BT93_L2563</name>
</gene>
<protein>
    <submittedName>
        <fullName evidence="2">Uncharacterized protein</fullName>
    </submittedName>
</protein>